<dbReference type="Proteomes" id="UP000000763">
    <property type="component" value="Chromosome 6"/>
</dbReference>
<reference evidence="4" key="3">
    <citation type="journal article" date="2005" name="Nature">
        <title>The map-based sequence of the rice genome.</title>
        <authorList>
            <consortium name="International rice genome sequencing project (IRGSP)"/>
            <person name="Matsumoto T."/>
            <person name="Wu J."/>
            <person name="Kanamori H."/>
            <person name="Katayose Y."/>
            <person name="Fujisawa M."/>
            <person name="Namiki N."/>
            <person name="Mizuno H."/>
            <person name="Yamamoto K."/>
            <person name="Antonio B.A."/>
            <person name="Baba T."/>
            <person name="Sakata K."/>
            <person name="Nagamura Y."/>
            <person name="Aoki H."/>
            <person name="Arikawa K."/>
            <person name="Arita K."/>
            <person name="Bito T."/>
            <person name="Chiden Y."/>
            <person name="Fujitsuka N."/>
            <person name="Fukunaka R."/>
            <person name="Hamada M."/>
            <person name="Harada C."/>
            <person name="Hayashi A."/>
            <person name="Hijishita S."/>
            <person name="Honda M."/>
            <person name="Hosokawa S."/>
            <person name="Ichikawa Y."/>
            <person name="Idonuma A."/>
            <person name="Iijima M."/>
            <person name="Ikeda M."/>
            <person name="Ikeno M."/>
            <person name="Ito K."/>
            <person name="Ito S."/>
            <person name="Ito T."/>
            <person name="Ito Y."/>
            <person name="Ito Y."/>
            <person name="Iwabuchi A."/>
            <person name="Kamiya K."/>
            <person name="Karasawa W."/>
            <person name="Kurita K."/>
            <person name="Katagiri S."/>
            <person name="Kikuta A."/>
            <person name="Kobayashi H."/>
            <person name="Kobayashi N."/>
            <person name="Machita K."/>
            <person name="Maehara T."/>
            <person name="Masukawa M."/>
            <person name="Mizubayashi T."/>
            <person name="Mukai Y."/>
            <person name="Nagasaki H."/>
            <person name="Nagata Y."/>
            <person name="Naito S."/>
            <person name="Nakashima M."/>
            <person name="Nakama Y."/>
            <person name="Nakamichi Y."/>
            <person name="Nakamura M."/>
            <person name="Meguro A."/>
            <person name="Negishi M."/>
            <person name="Ohta I."/>
            <person name="Ohta T."/>
            <person name="Okamoto M."/>
            <person name="Ono N."/>
            <person name="Saji S."/>
            <person name="Sakaguchi M."/>
            <person name="Sakai K."/>
            <person name="Shibata M."/>
            <person name="Shimokawa T."/>
            <person name="Song J."/>
            <person name="Takazaki Y."/>
            <person name="Terasawa K."/>
            <person name="Tsugane M."/>
            <person name="Tsuji K."/>
            <person name="Ueda S."/>
            <person name="Waki K."/>
            <person name="Yamagata H."/>
            <person name="Yamamoto M."/>
            <person name="Yamamoto S."/>
            <person name="Yamane H."/>
            <person name="Yoshiki S."/>
            <person name="Yoshihara R."/>
            <person name="Yukawa K."/>
            <person name="Zhong H."/>
            <person name="Yano M."/>
            <person name="Yuan Q."/>
            <person name="Ouyang S."/>
            <person name="Liu J."/>
            <person name="Jones K.M."/>
            <person name="Gansberger K."/>
            <person name="Moffat K."/>
            <person name="Hill J."/>
            <person name="Bera J."/>
            <person name="Fadrosh D."/>
            <person name="Jin S."/>
            <person name="Johri S."/>
            <person name="Kim M."/>
            <person name="Overton L."/>
            <person name="Reardon M."/>
            <person name="Tsitrin T."/>
            <person name="Vuong H."/>
            <person name="Weaver B."/>
            <person name="Ciecko A."/>
            <person name="Tallon L."/>
            <person name="Jackson J."/>
            <person name="Pai G."/>
            <person name="Aken S.V."/>
            <person name="Utterback T."/>
            <person name="Reidmuller S."/>
            <person name="Feldblyum T."/>
            <person name="Hsiao J."/>
            <person name="Zismann V."/>
            <person name="Iobst S."/>
            <person name="de Vazeille A.R."/>
            <person name="Buell C.R."/>
            <person name="Ying K."/>
            <person name="Li Y."/>
            <person name="Lu T."/>
            <person name="Huang Y."/>
            <person name="Zhao Q."/>
            <person name="Feng Q."/>
            <person name="Zhang L."/>
            <person name="Zhu J."/>
            <person name="Weng Q."/>
            <person name="Mu J."/>
            <person name="Lu Y."/>
            <person name="Fan D."/>
            <person name="Liu Y."/>
            <person name="Guan J."/>
            <person name="Zhang Y."/>
            <person name="Yu S."/>
            <person name="Liu X."/>
            <person name="Zhang Y."/>
            <person name="Hong G."/>
            <person name="Han B."/>
            <person name="Choisne N."/>
            <person name="Demange N."/>
            <person name="Orjeda G."/>
            <person name="Samain S."/>
            <person name="Cattolico L."/>
            <person name="Pelletier E."/>
            <person name="Couloux A."/>
            <person name="Segurens B."/>
            <person name="Wincker P."/>
            <person name="D'Hont A."/>
            <person name="Scarpelli C."/>
            <person name="Weissenbach J."/>
            <person name="Salanoubat M."/>
            <person name="Quetier F."/>
            <person name="Yu Y."/>
            <person name="Kim H.R."/>
            <person name="Rambo T."/>
            <person name="Currie J."/>
            <person name="Collura K."/>
            <person name="Luo M."/>
            <person name="Yang T."/>
            <person name="Ammiraju J.S.S."/>
            <person name="Engler F."/>
            <person name="Soderlund C."/>
            <person name="Wing R.A."/>
            <person name="Palmer L.E."/>
            <person name="de la Bastide M."/>
            <person name="Spiegel L."/>
            <person name="Nascimento L."/>
            <person name="Zutavern T."/>
            <person name="O'Shaughnessy A."/>
            <person name="Dike S."/>
            <person name="Dedhia N."/>
            <person name="Preston R."/>
            <person name="Balija V."/>
            <person name="McCombie W.R."/>
            <person name="Chow T."/>
            <person name="Chen H."/>
            <person name="Chung M."/>
            <person name="Chen C."/>
            <person name="Shaw J."/>
            <person name="Wu H."/>
            <person name="Hsiao K."/>
            <person name="Chao Y."/>
            <person name="Chu M."/>
            <person name="Cheng C."/>
            <person name="Hour A."/>
            <person name="Lee P."/>
            <person name="Lin S."/>
            <person name="Lin Y."/>
            <person name="Liou J."/>
            <person name="Liu S."/>
            <person name="Hsing Y."/>
            <person name="Raghuvanshi S."/>
            <person name="Mohanty A."/>
            <person name="Bharti A.K."/>
            <person name="Gaur A."/>
            <person name="Gupta V."/>
            <person name="Kumar D."/>
            <person name="Ravi V."/>
            <person name="Vij S."/>
            <person name="Kapur A."/>
            <person name="Khurana P."/>
            <person name="Khurana P."/>
            <person name="Khurana J.P."/>
            <person name="Tyagi A.K."/>
            <person name="Gaikwad K."/>
            <person name="Singh A."/>
            <person name="Dalal V."/>
            <person name="Srivastava S."/>
            <person name="Dixit A."/>
            <person name="Pal A.K."/>
            <person name="Ghazi I.A."/>
            <person name="Yadav M."/>
            <person name="Pandit A."/>
            <person name="Bhargava A."/>
            <person name="Sureshbabu K."/>
            <person name="Batra K."/>
            <person name="Sharma T.R."/>
            <person name="Mohapatra T."/>
            <person name="Singh N.K."/>
            <person name="Messing J."/>
            <person name="Nelson A.B."/>
            <person name="Fuks G."/>
            <person name="Kavchok S."/>
            <person name="Keizer G."/>
            <person name="Linton E."/>
            <person name="Llaca V."/>
            <person name="Song R."/>
            <person name="Tanyolac B."/>
            <person name="Young S."/>
            <person name="Ho-Il K."/>
            <person name="Hahn J.H."/>
            <person name="Sangsakoo G."/>
            <person name="Vanavichit A."/>
            <person name="de Mattos Luiz.A.T."/>
            <person name="Zimmer P.D."/>
            <person name="Malone G."/>
            <person name="Dellagostin O."/>
            <person name="de Oliveira A.C."/>
            <person name="Bevan M."/>
            <person name="Bancroft I."/>
            <person name="Minx P."/>
            <person name="Cordum H."/>
            <person name="Wilson R."/>
            <person name="Cheng Z."/>
            <person name="Jin W."/>
            <person name="Jiang J."/>
            <person name="Leong S.A."/>
            <person name="Iwama H."/>
            <person name="Gojobori T."/>
            <person name="Itoh T."/>
            <person name="Niimura Y."/>
            <person name="Fujii Y."/>
            <person name="Habara T."/>
            <person name="Sakai H."/>
            <person name="Sato Y."/>
            <person name="Wilson G."/>
            <person name="Kumar K."/>
            <person name="McCouch S."/>
            <person name="Juretic N."/>
            <person name="Hoen D."/>
            <person name="Wright S."/>
            <person name="Bruskiewich R."/>
            <person name="Bureau T."/>
            <person name="Miyao A."/>
            <person name="Hirochika H."/>
            <person name="Nishikawa T."/>
            <person name="Kadowaki K."/>
            <person name="Sugiura M."/>
            <person name="Burr B."/>
            <person name="Sasaki T."/>
        </authorList>
    </citation>
    <scope>NUCLEOTIDE SEQUENCE [LARGE SCALE GENOMIC DNA]</scope>
    <source>
        <strain evidence="4">cv. Nipponbare</strain>
    </source>
</reference>
<reference evidence="3" key="2">
    <citation type="submission" date="2002-06" db="EMBL/GenBank/DDBJ databases">
        <title>Oryza sativa nipponbare(GA3) genomic DNA, chromosome 6, BAC clone:OSJNBa0075M17.</title>
        <authorList>
            <person name="Sasaki T."/>
            <person name="Matsumoto T."/>
            <person name="Katayose Y."/>
        </authorList>
    </citation>
    <scope>NUCLEOTIDE SEQUENCE</scope>
</reference>
<dbReference type="EMBL" id="AP004684">
    <property type="protein sequence ID" value="BAD45771.1"/>
    <property type="molecule type" value="Genomic_DNA"/>
</dbReference>
<evidence type="ECO:0000313" key="4">
    <source>
        <dbReference type="Proteomes" id="UP000000763"/>
    </source>
</evidence>
<evidence type="ECO:0000313" key="3">
    <source>
        <dbReference type="EMBL" id="BAD46139.1"/>
    </source>
</evidence>
<proteinExistence type="predicted"/>
<name>Q652X8_ORYSJ</name>
<organism evidence="3 4">
    <name type="scientific">Oryza sativa subsp. japonica</name>
    <name type="common">Rice</name>
    <dbReference type="NCBI Taxonomy" id="39947"/>
    <lineage>
        <taxon>Eukaryota</taxon>
        <taxon>Viridiplantae</taxon>
        <taxon>Streptophyta</taxon>
        <taxon>Embryophyta</taxon>
        <taxon>Tracheophyta</taxon>
        <taxon>Spermatophyta</taxon>
        <taxon>Magnoliopsida</taxon>
        <taxon>Liliopsida</taxon>
        <taxon>Poales</taxon>
        <taxon>Poaceae</taxon>
        <taxon>BOP clade</taxon>
        <taxon>Oryzoideae</taxon>
        <taxon>Oryzeae</taxon>
        <taxon>Oryzinae</taxon>
        <taxon>Oryza</taxon>
        <taxon>Oryza sativa</taxon>
    </lineage>
</organism>
<dbReference type="AlphaFoldDB" id="Q652X8"/>
<reference evidence="2" key="1">
    <citation type="submission" date="2002-01" db="EMBL/GenBank/DDBJ databases">
        <title>Oryza sativa nipponbare(GA3) genomic DNA, chromosome 6, PAC clone:P0012H03.</title>
        <authorList>
            <person name="Sasaki T."/>
            <person name="Matsumoto T."/>
            <person name="Yamamoto K."/>
        </authorList>
    </citation>
    <scope>NUCLEOTIDE SEQUENCE</scope>
</reference>
<evidence type="ECO:0000313" key="2">
    <source>
        <dbReference type="EMBL" id="BAD45771.1"/>
    </source>
</evidence>
<gene>
    <name evidence="3" type="ORF">OSJNBa0075M17.10</name>
    <name evidence="2" type="ORF">P0012H03.50</name>
</gene>
<dbReference type="EMBL" id="AP005472">
    <property type="protein sequence ID" value="BAD46139.1"/>
    <property type="molecule type" value="Genomic_DNA"/>
</dbReference>
<sequence length="138" mass="14773">MGIVAKKTANTVDNRKFLTISLPVPAGPPPCLSLAYFSSLKLGGLSCRPQLMSASRPFRDLQQKVQHATSTVRRRAPRRGCDERLRHHTHTRTRTGPTPAARATGLKMAMVVIVSHDGTGRIGSVIVTMTSDGSANGG</sequence>
<reference evidence="4" key="4">
    <citation type="journal article" date="2008" name="Nucleic Acids Res.">
        <title>The rice annotation project database (RAP-DB): 2008 update.</title>
        <authorList>
            <consortium name="The rice annotation project (RAP)"/>
        </authorList>
    </citation>
    <scope>GENOME REANNOTATION</scope>
    <source>
        <strain evidence="4">cv. Nipponbare</strain>
    </source>
</reference>
<evidence type="ECO:0000256" key="1">
    <source>
        <dbReference type="SAM" id="MobiDB-lite"/>
    </source>
</evidence>
<protein>
    <submittedName>
        <fullName evidence="3">Uncharacterized protein</fullName>
    </submittedName>
</protein>
<feature type="region of interest" description="Disordered" evidence="1">
    <location>
        <begin position="67"/>
        <end position="100"/>
    </location>
</feature>
<accession>Q652X8</accession>